<dbReference type="InterPro" id="IPR037066">
    <property type="entry name" value="Plug_dom_sf"/>
</dbReference>
<dbReference type="PROSITE" id="PS52016">
    <property type="entry name" value="TONB_DEPENDENT_REC_3"/>
    <property type="match status" value="1"/>
</dbReference>
<evidence type="ECO:0000313" key="15">
    <source>
        <dbReference type="EMBL" id="TMO65834.1"/>
    </source>
</evidence>
<dbReference type="CDD" id="cd01347">
    <property type="entry name" value="ligand_gated_channel"/>
    <property type="match status" value="1"/>
</dbReference>
<evidence type="ECO:0000256" key="1">
    <source>
        <dbReference type="ARBA" id="ARBA00004571"/>
    </source>
</evidence>
<evidence type="ECO:0000259" key="13">
    <source>
        <dbReference type="Pfam" id="PF00593"/>
    </source>
</evidence>
<keyword evidence="3 10" id="KW-0813">Transport</keyword>
<evidence type="ECO:0000256" key="7">
    <source>
        <dbReference type="ARBA" id="ARBA00023136"/>
    </source>
</evidence>
<reference evidence="15 16" key="1">
    <citation type="submission" date="2018-01" db="EMBL/GenBank/DDBJ databases">
        <authorList>
            <person name="Paulsen S."/>
            <person name="Gram L.K."/>
        </authorList>
    </citation>
    <scope>NUCLEOTIDE SEQUENCE [LARGE SCALE GENOMIC DNA]</scope>
    <source>
        <strain evidence="15 16">S3790</strain>
    </source>
</reference>
<dbReference type="GO" id="GO:0009279">
    <property type="term" value="C:cell outer membrane"/>
    <property type="evidence" value="ECO:0007669"/>
    <property type="project" value="UniProtKB-SubCell"/>
</dbReference>
<dbReference type="Pfam" id="PF07715">
    <property type="entry name" value="Plug"/>
    <property type="match status" value="1"/>
</dbReference>
<feature type="signal peptide" evidence="12">
    <location>
        <begin position="1"/>
        <end position="25"/>
    </location>
</feature>
<dbReference type="OrthoDB" id="127311at2"/>
<keyword evidence="12" id="KW-0732">Signal</keyword>
<evidence type="ECO:0000256" key="5">
    <source>
        <dbReference type="ARBA" id="ARBA00022692"/>
    </source>
</evidence>
<dbReference type="GO" id="GO:0038023">
    <property type="term" value="F:signaling receptor activity"/>
    <property type="evidence" value="ECO:0007669"/>
    <property type="project" value="InterPro"/>
</dbReference>
<keyword evidence="6 11" id="KW-0798">TonB box</keyword>
<evidence type="ECO:0000256" key="3">
    <source>
        <dbReference type="ARBA" id="ARBA00022448"/>
    </source>
</evidence>
<evidence type="ECO:0000256" key="6">
    <source>
        <dbReference type="ARBA" id="ARBA00023077"/>
    </source>
</evidence>
<comment type="similarity">
    <text evidence="2 10 11">Belongs to the TonB-dependent receptor family.</text>
</comment>
<comment type="subcellular location">
    <subcellularLocation>
        <location evidence="1 10">Cell outer membrane</location>
        <topology evidence="1 10">Multi-pass membrane protein</topology>
    </subcellularLocation>
</comment>
<dbReference type="GO" id="GO:0015344">
    <property type="term" value="F:siderophore uptake transmembrane transporter activity"/>
    <property type="evidence" value="ECO:0007669"/>
    <property type="project" value="TreeGrafter"/>
</dbReference>
<evidence type="ECO:0000256" key="12">
    <source>
        <dbReference type="SAM" id="SignalP"/>
    </source>
</evidence>
<dbReference type="PANTHER" id="PTHR32552:SF90">
    <property type="entry name" value="METAL-PSEUDOPALINE RECEPTOR CNTO"/>
    <property type="match status" value="1"/>
</dbReference>
<dbReference type="InterPro" id="IPR036942">
    <property type="entry name" value="Beta-barrel_TonB_sf"/>
</dbReference>
<dbReference type="Proteomes" id="UP000307217">
    <property type="component" value="Unassembled WGS sequence"/>
</dbReference>
<dbReference type="AlphaFoldDB" id="A0A5S3V5T4"/>
<feature type="chain" id="PRO_5024370105" evidence="12">
    <location>
        <begin position="26"/>
        <end position="712"/>
    </location>
</feature>
<sequence>MTPLVYACRLSVLSLSLAAAFSSHAAQNSQDSDVEKIEVTGERQAYRGDFTHLQSPEAILELDADLIENTGLTGLTQVLDLSASVSRQNSLGGLWDSFAIRGFFGDENVPSGYLVNGFNAGRGFSGPRDASGIERVEILKGPKAALFGRGEPGGSINLVTKKPTFESSSELELTLGSRKHQRVEADVNTVIADNLAGRFIGFYQQEDSFRDTIETQKQGITASFLFDQSDRSTWTYELEYAEQEIPFDRGVIAPGGNFDFMPIERFLGEPGDGPTTTMVHGHQLQWLYDLNSVWQLSSAVAFRQTELDSLSSDADMSPSRQKLFYDGQTLTRQHRERAYDTDQYVARFEIAGDIEAGGFKHNIIAGVDYDRFEFDRDYRVARAPKLSTNPTDAQLYALNVHNPVYGLHTPPTPMPVIVRQQNQSATGLYIQDQIVLTDSLQIRVGGRFDWLKQTTNDKVRNMTLEQSEQHFSPQLGLVYQFTDNFSLYSTYGEGYRLNFGADYQGNGFEPNQTESIELGTKWSLLDNALDITLAYFDSEQTNIIVADMQNLGFETAIGEASSRGIELDIAGQLPADAEIRFSYTYLDAQVEKDALDTGLYVGIKAGDDLLNIPEHSASLQLSQHYTVYGNDLSAGLGFQYVDERLGQRGSDFYLPSYVVFNMFAKYDVNKAWTVKAQVHNAFDRTHYTNSYTQMWVQPGEPRKVLLSAAYKF</sequence>
<comment type="caution">
    <text evidence="15">The sequence shown here is derived from an EMBL/GenBank/DDBJ whole genome shotgun (WGS) entry which is preliminary data.</text>
</comment>
<protein>
    <submittedName>
        <fullName evidence="15">TonB-dependent siderophore receptor</fullName>
    </submittedName>
</protein>
<keyword evidence="5 10" id="KW-0812">Transmembrane</keyword>
<dbReference type="Gene3D" id="2.40.170.20">
    <property type="entry name" value="TonB-dependent receptor, beta-barrel domain"/>
    <property type="match status" value="1"/>
</dbReference>
<dbReference type="InterPro" id="IPR010105">
    <property type="entry name" value="TonB_sidphr_rcpt"/>
</dbReference>
<evidence type="ECO:0000256" key="9">
    <source>
        <dbReference type="ARBA" id="ARBA00023237"/>
    </source>
</evidence>
<dbReference type="SUPFAM" id="SSF56935">
    <property type="entry name" value="Porins"/>
    <property type="match status" value="1"/>
</dbReference>
<evidence type="ECO:0000256" key="10">
    <source>
        <dbReference type="PROSITE-ProRule" id="PRU01360"/>
    </source>
</evidence>
<keyword evidence="7 10" id="KW-0472">Membrane</keyword>
<dbReference type="Pfam" id="PF00593">
    <property type="entry name" value="TonB_dep_Rec_b-barrel"/>
    <property type="match status" value="1"/>
</dbReference>
<proteinExistence type="inferred from homology"/>
<organism evidence="15 16">
    <name type="scientific">Pseudoalteromonas aurantia</name>
    <dbReference type="NCBI Taxonomy" id="43654"/>
    <lineage>
        <taxon>Bacteria</taxon>
        <taxon>Pseudomonadati</taxon>
        <taxon>Pseudomonadota</taxon>
        <taxon>Gammaproteobacteria</taxon>
        <taxon>Alteromonadales</taxon>
        <taxon>Pseudoalteromonadaceae</taxon>
        <taxon>Pseudoalteromonas</taxon>
    </lineage>
</organism>
<reference evidence="16" key="2">
    <citation type="submission" date="2019-06" db="EMBL/GenBank/DDBJ databases">
        <title>Co-occurence of chitin degradation, pigmentation and bioactivity in marine Pseudoalteromonas.</title>
        <authorList>
            <person name="Sonnenschein E.C."/>
            <person name="Bech P.K."/>
        </authorList>
    </citation>
    <scope>NUCLEOTIDE SEQUENCE [LARGE SCALE GENOMIC DNA]</scope>
    <source>
        <strain evidence="16">S3790</strain>
    </source>
</reference>
<dbReference type="EMBL" id="PNBX01000083">
    <property type="protein sequence ID" value="TMO65834.1"/>
    <property type="molecule type" value="Genomic_DNA"/>
</dbReference>
<evidence type="ECO:0000259" key="14">
    <source>
        <dbReference type="Pfam" id="PF07715"/>
    </source>
</evidence>
<gene>
    <name evidence="15" type="ORF">CWC19_17110</name>
</gene>
<evidence type="ECO:0000256" key="11">
    <source>
        <dbReference type="RuleBase" id="RU003357"/>
    </source>
</evidence>
<dbReference type="PANTHER" id="PTHR32552">
    <property type="entry name" value="FERRICHROME IRON RECEPTOR-RELATED"/>
    <property type="match status" value="1"/>
</dbReference>
<dbReference type="InterPro" id="IPR000531">
    <property type="entry name" value="Beta-barrel_TonB"/>
</dbReference>
<dbReference type="Gene3D" id="2.170.130.10">
    <property type="entry name" value="TonB-dependent receptor, plug domain"/>
    <property type="match status" value="1"/>
</dbReference>
<keyword evidence="4 10" id="KW-1134">Transmembrane beta strand</keyword>
<evidence type="ECO:0000256" key="4">
    <source>
        <dbReference type="ARBA" id="ARBA00022452"/>
    </source>
</evidence>
<dbReference type="GO" id="GO:0015891">
    <property type="term" value="P:siderophore transport"/>
    <property type="evidence" value="ECO:0007669"/>
    <property type="project" value="InterPro"/>
</dbReference>
<accession>A0A5S3V5T4</accession>
<dbReference type="NCBIfam" id="TIGR01783">
    <property type="entry name" value="TonB-siderophor"/>
    <property type="match status" value="1"/>
</dbReference>
<evidence type="ECO:0000256" key="2">
    <source>
        <dbReference type="ARBA" id="ARBA00009810"/>
    </source>
</evidence>
<evidence type="ECO:0000313" key="16">
    <source>
        <dbReference type="Proteomes" id="UP000307217"/>
    </source>
</evidence>
<dbReference type="RefSeq" id="WP_138592984.1">
    <property type="nucleotide sequence ID" value="NZ_PNBX01000083.1"/>
</dbReference>
<keyword evidence="9 10" id="KW-0998">Cell outer membrane</keyword>
<name>A0A5S3V5T4_9GAMM</name>
<keyword evidence="8 15" id="KW-0675">Receptor</keyword>
<dbReference type="InterPro" id="IPR039426">
    <property type="entry name" value="TonB-dep_rcpt-like"/>
</dbReference>
<evidence type="ECO:0000256" key="8">
    <source>
        <dbReference type="ARBA" id="ARBA00023170"/>
    </source>
</evidence>
<feature type="domain" description="TonB-dependent receptor plug" evidence="14">
    <location>
        <begin position="54"/>
        <end position="154"/>
    </location>
</feature>
<dbReference type="InterPro" id="IPR012910">
    <property type="entry name" value="Plug_dom"/>
</dbReference>
<feature type="domain" description="TonB-dependent receptor-like beta-barrel" evidence="13">
    <location>
        <begin position="226"/>
        <end position="680"/>
    </location>
</feature>